<feature type="chain" id="PRO_5046312621" evidence="4">
    <location>
        <begin position="27"/>
        <end position="572"/>
    </location>
</feature>
<reference evidence="5 6" key="1">
    <citation type="submission" date="2023-03" db="EMBL/GenBank/DDBJ databases">
        <title>Paludisphaera mucosa sp. nov. a novel planctomycete from northern fen.</title>
        <authorList>
            <person name="Ivanova A."/>
        </authorList>
    </citation>
    <scope>NUCLEOTIDE SEQUENCE [LARGE SCALE GENOMIC DNA]</scope>
    <source>
        <strain evidence="5 6">Pla2</strain>
    </source>
</reference>
<proteinExistence type="inferred from homology"/>
<dbReference type="EMBL" id="JARRAG010000002">
    <property type="protein sequence ID" value="MDG3006099.1"/>
    <property type="molecule type" value="Genomic_DNA"/>
</dbReference>
<feature type="signal peptide" evidence="4">
    <location>
        <begin position="1"/>
        <end position="26"/>
    </location>
</feature>
<keyword evidence="6" id="KW-1185">Reference proteome</keyword>
<dbReference type="Gene3D" id="1.20.1600.10">
    <property type="entry name" value="Outer membrane efflux proteins (OEP)"/>
    <property type="match status" value="1"/>
</dbReference>
<dbReference type="Pfam" id="PF02321">
    <property type="entry name" value="OEP"/>
    <property type="match status" value="1"/>
</dbReference>
<dbReference type="RefSeq" id="WP_277862401.1">
    <property type="nucleotide sequence ID" value="NZ_JARRAG010000002.1"/>
</dbReference>
<feature type="region of interest" description="Disordered" evidence="3">
    <location>
        <begin position="30"/>
        <end position="65"/>
    </location>
</feature>
<dbReference type="SUPFAM" id="SSF56954">
    <property type="entry name" value="Outer membrane efflux proteins (OEP)"/>
    <property type="match status" value="1"/>
</dbReference>
<dbReference type="PANTHER" id="PTHR30203">
    <property type="entry name" value="OUTER MEMBRANE CATION EFFLUX PROTEIN"/>
    <property type="match status" value="1"/>
</dbReference>
<name>A0ABT6FEV3_9BACT</name>
<sequence>MSGTQRRVIGILAPAWLLLAASIASGQSVDLPDAIPSPPRTPFPPPPSTMRRDGQAAPAEEPPVMRPGATDAMGIPEPPGITTATDKNLTIDIAQALGSQPTTGPKGVPINLAAAMQLAGATPLDIAAATARVDQALALLLQARALKIPNMNGGIGYYRHDGFNQNLFTGQGFEKGTNALQVGGGPTWTVNVTDALYAPLAARQVVGSRRADLQAARNDALLATAQTYFDVQETRGRLVGAEATIVRTERLVRFAEGLAPSLIAPLEINRARAQLQDVRQYRQTLLRDWRTSSARLAERLLLPPETMLAPVEPPFLRVVLIPPEDIGEDIVRIALASRPEIASQRQLLLAAEQQLRREKWRPLLPNLVLATPGQASAGALPAGQFYAGVHDQLQNAGGRADWTTAAYWQLTNGGVGNIGLIRQRKAEVGLQQVEVARTYYRVRSEVAQAMARLDTSSRRVPEAEEELKQAVESADKNFVGLRETTRPAGELLSLVVRPQEVVAALQVLNASFQNYASAVTEFNRAQFDMYRALGQPAQWVTSLDKPVQQIPGPATDVRPSTMPRPAAGPAAP</sequence>
<protein>
    <submittedName>
        <fullName evidence="5">TolC family protein</fullName>
    </submittedName>
</protein>
<dbReference type="InterPro" id="IPR010131">
    <property type="entry name" value="MdtP/NodT-like"/>
</dbReference>
<accession>A0ABT6FEV3</accession>
<gene>
    <name evidence="5" type="ORF">PZE19_20185</name>
</gene>
<evidence type="ECO:0000313" key="5">
    <source>
        <dbReference type="EMBL" id="MDG3006099.1"/>
    </source>
</evidence>
<comment type="caution">
    <text evidence="5">The sequence shown here is derived from an EMBL/GenBank/DDBJ whole genome shotgun (WGS) entry which is preliminary data.</text>
</comment>
<keyword evidence="4" id="KW-0732">Signal</keyword>
<feature type="region of interest" description="Disordered" evidence="3">
    <location>
        <begin position="544"/>
        <end position="572"/>
    </location>
</feature>
<organism evidence="5 6">
    <name type="scientific">Paludisphaera mucosa</name>
    <dbReference type="NCBI Taxonomy" id="3030827"/>
    <lineage>
        <taxon>Bacteria</taxon>
        <taxon>Pseudomonadati</taxon>
        <taxon>Planctomycetota</taxon>
        <taxon>Planctomycetia</taxon>
        <taxon>Isosphaerales</taxon>
        <taxon>Isosphaeraceae</taxon>
        <taxon>Paludisphaera</taxon>
    </lineage>
</organism>
<evidence type="ECO:0000313" key="6">
    <source>
        <dbReference type="Proteomes" id="UP001216907"/>
    </source>
</evidence>
<dbReference type="InterPro" id="IPR003423">
    <property type="entry name" value="OMP_efflux"/>
</dbReference>
<evidence type="ECO:0000256" key="3">
    <source>
        <dbReference type="SAM" id="MobiDB-lite"/>
    </source>
</evidence>
<evidence type="ECO:0000256" key="2">
    <source>
        <dbReference type="SAM" id="Coils"/>
    </source>
</evidence>
<evidence type="ECO:0000256" key="4">
    <source>
        <dbReference type="SAM" id="SignalP"/>
    </source>
</evidence>
<keyword evidence="2" id="KW-0175">Coiled coil</keyword>
<dbReference type="Proteomes" id="UP001216907">
    <property type="component" value="Unassembled WGS sequence"/>
</dbReference>
<evidence type="ECO:0000256" key="1">
    <source>
        <dbReference type="ARBA" id="ARBA00007613"/>
    </source>
</evidence>
<feature type="compositionally biased region" description="Pro residues" evidence="3">
    <location>
        <begin position="35"/>
        <end position="48"/>
    </location>
</feature>
<comment type="similarity">
    <text evidence="1">Belongs to the outer membrane factor (OMF) (TC 1.B.17) family.</text>
</comment>
<feature type="coiled-coil region" evidence="2">
    <location>
        <begin position="446"/>
        <end position="473"/>
    </location>
</feature>